<dbReference type="EMBL" id="CP093347">
    <property type="protein sequence ID" value="WOH00466.1"/>
    <property type="molecule type" value="Genomic_DNA"/>
</dbReference>
<dbReference type="CDD" id="cd04480">
    <property type="entry name" value="RPA1_DBD_A_like"/>
    <property type="match status" value="1"/>
</dbReference>
<gene>
    <name evidence="3" type="ORF">DCAR_0519829</name>
</gene>
<accession>A0A164Y7Q2</accession>
<dbReference type="Pfam" id="PF02721">
    <property type="entry name" value="DUF223"/>
    <property type="match status" value="1"/>
</dbReference>
<dbReference type="OMA" id="AHETAVF"/>
<proteinExistence type="predicted"/>
<evidence type="ECO:0000259" key="2">
    <source>
        <dbReference type="Pfam" id="PF02721"/>
    </source>
</evidence>
<reference evidence="3" key="1">
    <citation type="journal article" date="2016" name="Nat. Genet.">
        <title>A high-quality carrot genome assembly provides new insights into carotenoid accumulation and asterid genome evolution.</title>
        <authorList>
            <person name="Iorizzo M."/>
            <person name="Ellison S."/>
            <person name="Senalik D."/>
            <person name="Zeng P."/>
            <person name="Satapoomin P."/>
            <person name="Huang J."/>
            <person name="Bowman M."/>
            <person name="Iovene M."/>
            <person name="Sanseverino W."/>
            <person name="Cavagnaro P."/>
            <person name="Yildiz M."/>
            <person name="Macko-Podgorni A."/>
            <person name="Moranska E."/>
            <person name="Grzebelus E."/>
            <person name="Grzebelus D."/>
            <person name="Ashrafi H."/>
            <person name="Zheng Z."/>
            <person name="Cheng S."/>
            <person name="Spooner D."/>
            <person name="Van Deynze A."/>
            <person name="Simon P."/>
        </authorList>
    </citation>
    <scope>NUCLEOTIDE SEQUENCE</scope>
    <source>
        <tissue evidence="3">Leaf</tissue>
    </source>
</reference>
<dbReference type="InterPro" id="IPR003871">
    <property type="entry name" value="RFA1B/D_OB_1st"/>
</dbReference>
<evidence type="ECO:0000313" key="4">
    <source>
        <dbReference type="Proteomes" id="UP000077755"/>
    </source>
</evidence>
<feature type="compositionally biased region" description="Polar residues" evidence="1">
    <location>
        <begin position="321"/>
        <end position="331"/>
    </location>
</feature>
<dbReference type="PANTHER" id="PTHR47165:SF4">
    <property type="entry name" value="OS03G0429900 PROTEIN"/>
    <property type="match status" value="1"/>
</dbReference>
<dbReference type="CDD" id="cd04481">
    <property type="entry name" value="RPA1_DBD_B_like"/>
    <property type="match status" value="1"/>
</dbReference>
<evidence type="ECO:0000313" key="3">
    <source>
        <dbReference type="EMBL" id="WOH00466.1"/>
    </source>
</evidence>
<dbReference type="SUPFAM" id="SSF50249">
    <property type="entry name" value="Nucleic acid-binding proteins"/>
    <property type="match status" value="3"/>
</dbReference>
<dbReference type="Proteomes" id="UP000077755">
    <property type="component" value="Chromosome 5"/>
</dbReference>
<organism evidence="3 4">
    <name type="scientific">Daucus carota subsp. sativus</name>
    <name type="common">Carrot</name>
    <dbReference type="NCBI Taxonomy" id="79200"/>
    <lineage>
        <taxon>Eukaryota</taxon>
        <taxon>Viridiplantae</taxon>
        <taxon>Streptophyta</taxon>
        <taxon>Embryophyta</taxon>
        <taxon>Tracheophyta</taxon>
        <taxon>Spermatophyta</taxon>
        <taxon>Magnoliopsida</taxon>
        <taxon>eudicotyledons</taxon>
        <taxon>Gunneridae</taxon>
        <taxon>Pentapetalae</taxon>
        <taxon>asterids</taxon>
        <taxon>campanulids</taxon>
        <taxon>Apiales</taxon>
        <taxon>Apiaceae</taxon>
        <taxon>Apioideae</taxon>
        <taxon>Scandiceae</taxon>
        <taxon>Daucinae</taxon>
        <taxon>Daucus</taxon>
        <taxon>Daucus sect. Daucus</taxon>
    </lineage>
</organism>
<sequence>MGQYTMLAALTPQTKNHSVLVRVTRTWEAVNRKTNTILHTNVVLLDEKENHMLAIIRNNQRDTFGKQVEEGEVYSITNMKIVPGPKSYRTIDSELSINFFYNTKFKKEFDGRIIPRFKFELQPFNQIKNLVGDVRSFIDVVGMIKTYGKLERRSNGTKKMDVMLTNNRNEDMVVTLWEQHALSFLASIEAHETAVFVVITRLLAKKLSSNASLSTMDATRVYYNIDYEPLNKLKHEIYRVVVRAEDDLGTTSFTLFNKEAEQIISVPIQTLINEEGEKQTMKDLPTAIKNLIGRQFAFHIKVTTYNMTHGCEEYTVTHVTDCSSPSMTPNNPIEEENRKKKKKCD</sequence>
<dbReference type="AlphaFoldDB" id="A0A164Y7Q2"/>
<dbReference type="PANTHER" id="PTHR47165">
    <property type="entry name" value="OS03G0429900 PROTEIN"/>
    <property type="match status" value="1"/>
</dbReference>
<dbReference type="InterPro" id="IPR012340">
    <property type="entry name" value="NA-bd_OB-fold"/>
</dbReference>
<evidence type="ECO:0000256" key="1">
    <source>
        <dbReference type="SAM" id="MobiDB-lite"/>
    </source>
</evidence>
<keyword evidence="4" id="KW-1185">Reference proteome</keyword>
<feature type="region of interest" description="Disordered" evidence="1">
    <location>
        <begin position="321"/>
        <end position="345"/>
    </location>
</feature>
<feature type="domain" description="Replication protein A 70 kDa DNA-binding subunit B/D first OB fold" evidence="2">
    <location>
        <begin position="3"/>
        <end position="107"/>
    </location>
</feature>
<reference evidence="3" key="2">
    <citation type="submission" date="2022-03" db="EMBL/GenBank/DDBJ databases">
        <title>Draft title - Genomic analysis of global carrot germplasm unveils the trajectory of domestication and the origin of high carotenoid orange carrot.</title>
        <authorList>
            <person name="Iorizzo M."/>
            <person name="Ellison S."/>
            <person name="Senalik D."/>
            <person name="Macko-Podgorni A."/>
            <person name="Grzebelus D."/>
            <person name="Bostan H."/>
            <person name="Rolling W."/>
            <person name="Curaba J."/>
            <person name="Simon P."/>
        </authorList>
    </citation>
    <scope>NUCLEOTIDE SEQUENCE</scope>
    <source>
        <tissue evidence="3">Leaf</tissue>
    </source>
</reference>
<dbReference type="Gene3D" id="2.40.50.140">
    <property type="entry name" value="Nucleic acid-binding proteins"/>
    <property type="match status" value="2"/>
</dbReference>
<name>A0A164Y7Q2_DAUCS</name>
<dbReference type="Gramene" id="KZM94101">
    <property type="protein sequence ID" value="KZM94101"/>
    <property type="gene ID" value="DCAR_017346"/>
</dbReference>
<protein>
    <recommendedName>
        <fullName evidence="2">Replication protein A 70 kDa DNA-binding subunit B/D first OB fold domain-containing protein</fullName>
    </recommendedName>
</protein>